<name>A0A173GBS1_9CAUD</name>
<feature type="transmembrane region" description="Helical" evidence="1">
    <location>
        <begin position="6"/>
        <end position="24"/>
    </location>
</feature>
<accession>A0A173GBS1</accession>
<evidence type="ECO:0000313" key="2">
    <source>
        <dbReference type="EMBL" id="ANH50655.1"/>
    </source>
</evidence>
<gene>
    <name evidence="2" type="ORF">SALINJAH_7</name>
</gene>
<feature type="transmembrane region" description="Helical" evidence="1">
    <location>
        <begin position="44"/>
        <end position="70"/>
    </location>
</feature>
<keyword evidence="1" id="KW-0472">Membrane</keyword>
<keyword evidence="1" id="KW-0812">Transmembrane</keyword>
<dbReference type="Proteomes" id="UP000203219">
    <property type="component" value="Segment"/>
</dbReference>
<reference evidence="3" key="1">
    <citation type="submission" date="2016-04" db="EMBL/GenBank/DDBJ databases">
        <authorList>
            <person name="Adebesin M.O."/>
            <person name="Ahama K."/>
            <person name="Alekasir E.M."/>
            <person name="Ali S."/>
            <person name="Aligholizadeh E."/>
            <person name="Allison J.M."/>
            <person name="Alzaher A."/>
            <person name="Andaya C.D."/>
            <person name="Asfaw S."/>
            <person name="Bansal N."/>
            <person name="Beauchard M.A."/>
            <person name="Betancourt K.A."/>
            <person name="Bhatia B."/>
            <person name="Boretti N.A."/>
            <person name="Brondi J.N."/>
            <person name="Byrd C.E."/>
            <person name="Cao A."/>
            <person name="Cardosa E.A."/>
            <person name="Carter A."/>
            <person name="Chen S."/>
            <person name="Chen Y."/>
            <person name="Clara V.K."/>
            <person name="Cobuzzi M."/>
            <person name="Conn O.L."/>
            <person name="Crosby I.A."/>
            <person name="Daly S.B."/>
            <person name="Depaz I.X."/>
            <person name="Dhaurali S."/>
            <person name="Dowdy K.M."/>
            <person name="Edokobi N.B."/>
            <person name="Ekanayake A.B."/>
            <person name="Ekekwe S.O."/>
            <person name="Emond M.A."/>
            <person name="Endres L."/>
            <person name="Eng S."/>
            <person name="Felkoski S.A."/>
            <person name="Gant C.D."/>
            <person name="Gaskin B."/>
            <person name="Gondal S."/>
            <person name="Gutmann J."/>
            <person name="Ha T.-A."/>
            <person name="Habteyes H."/>
            <person name="Hariri O."/>
            <person name="Healey R.M."/>
            <person name="Heins J.L."/>
            <person name="Henderson A.L."/>
            <person name="Hernandez F.M."/>
            <person name="Hoang P.T."/>
            <person name="Hope K.T."/>
            <person name="Husna A."/>
            <person name="Hussain A."/>
            <person name="Imani O."/>
            <person name="Jackson N.L."/>
            <person name="Jacob V.M."/>
            <person name="Kang C."/>
            <person name="Kantov R.M."/>
            <person name="Kavuru S."/>
            <person name="Kerr M.S."/>
            <person name="Khan O.A."/>
            <person name="Khan T.M."/>
            <person name="King T."/>
            <person name="Kulkarni R."/>
            <person name="Li A."/>
            <person name="Maczka C."/>
            <person name="Maisonet E."/>
            <person name="Majethia P.M."/>
            <person name="Malik D.A."/>
            <person name="Mariam A."/>
            <person name="Marquess E.B."/>
            <person name="Mattison J."/>
            <person name="Mcdonald N."/>
            <person name="Mehr S."/>
            <person name="Mengers S.R."/>
            <person name="Michaels D.P."/>
            <person name="Mondal S."/>
            <person name="Monney D.B."/>
            <person name="Nakhleh S.I."/>
            <person name="Ndubuizu N.C."/>
            <person name="Nguyen A.H."/>
            <person name="Nguyen K.M."/>
            <person name="Nguyen M.T."/>
            <person name="Nicholas M.L."/>
            <person name="Nimalan J.P."/>
            <person name="O'Connell R.A."/>
            <person name="Odoi E."/>
            <person name="Ojo L."/>
            <person name="Okoye A.E."/>
            <person name="Olateru-Olagbegi O."/>
            <person name="Osei K.V."/>
            <person name="Osei-Tutu A."/>
            <person name="Palilla A.M."/>
            <person name="Pancholi S."/>
            <person name="Park J.H."/>
            <person name="Patel K."/>
            <person name="Patel P."/>
            <person name="Pennington E."/>
            <person name="Peterson R.E."/>
            <person name="Pon J."/>
            <person name="Pourkarim H."/>
            <person name="Reed M.L."/>
            <person name="Rottman V."/>
            <person name="Salazar J."/>
            <person name="Samet S."/>
            <person name="Sendze O."/>
            <person name="Stelmack M.A."/>
            <person name="Stinnett R."/>
            <person name="Tchouaga A.L."/>
            <person name="Thompson E.M."/>
            <person name="Tran N.G."/>
            <person name="Truong T."/>
            <person name="Udo J.A."/>
            <person name="Verona L.T."/>
            <person name="Vu T.-Q."/>
            <person name="Wade J."/>
            <person name="Wang N.Q."/>
            <person name="Waters Z.M."/>
            <person name="Wellman R.J."/>
            <person name="Woldegabreal S."/>
            <person name="Yee A.C."/>
            <person name="Yirefu M."/>
            <person name="Zahangir S."/>
            <person name="Zhai Y."/>
            <person name="Devine C.L."/>
            <person name="Liao K."/>
            <person name="Prasad P.K."/>
            <person name="Ruthenberg K.J."/>
            <person name="Shonk J.A."/>
            <person name="Way M."/>
            <person name="Yousufi H.K."/>
            <person name="Cao L."/>
            <person name="Fox J."/>
            <person name="Hobbs E."/>
            <person name="Kilic S."/>
            <person name="Nunn R."/>
            <person name="Patel R."/>
            <person name="Rubenstein M."/>
            <person name="Cresawn S.G."/>
            <person name="Russell D.A."/>
            <person name="Pope W.H."/>
            <person name="Jacobs-Sera D."/>
            <person name="Hendrix R.W."/>
            <person name="Hatfull G.F."/>
            <person name="Erill I."/>
            <person name="Caruso S.M."/>
        </authorList>
    </citation>
    <scope>NUCLEOTIDE SEQUENCE [LARGE SCALE GENOMIC DNA]</scope>
</reference>
<organism evidence="2 3">
    <name type="scientific">Bacillus phage SalinJah</name>
    <dbReference type="NCBI Taxonomy" id="1837830"/>
    <lineage>
        <taxon>Viruses</taxon>
        <taxon>Duplodnaviria</taxon>
        <taxon>Heunggongvirae</taxon>
        <taxon>Uroviricota</taxon>
        <taxon>Caudoviricetes</taxon>
        <taxon>Herelleviridae</taxon>
        <taxon>Bastillevirinae</taxon>
        <taxon>Wphvirus</taxon>
        <taxon>Wphvirus BPS13</taxon>
    </lineage>
</organism>
<keyword evidence="1" id="KW-1133">Transmembrane helix</keyword>
<sequence>MLHLIGQIIGLVILVLLLIGTLWLQYDSLTVSDFTRRGRRVYAFLFLLACACLEILLVAVIYSVAVHVLIQVMY</sequence>
<protein>
    <submittedName>
        <fullName evidence="2">Uncharacterized protein</fullName>
    </submittedName>
</protein>
<dbReference type="KEGG" id="vg:29059985"/>
<evidence type="ECO:0000313" key="3">
    <source>
        <dbReference type="Proteomes" id="UP000203219"/>
    </source>
</evidence>
<dbReference type="EMBL" id="KX011169">
    <property type="protein sequence ID" value="ANH50655.1"/>
    <property type="molecule type" value="Genomic_DNA"/>
</dbReference>
<evidence type="ECO:0000256" key="1">
    <source>
        <dbReference type="SAM" id="Phobius"/>
    </source>
</evidence>
<dbReference type="RefSeq" id="YP_009281961.1">
    <property type="nucleotide sequence ID" value="NC_031034.1"/>
</dbReference>
<dbReference type="GeneID" id="29059985"/>
<proteinExistence type="predicted"/>